<evidence type="ECO:0000256" key="1">
    <source>
        <dbReference type="ARBA" id="ARBA00010088"/>
    </source>
</evidence>
<dbReference type="InterPro" id="IPR051601">
    <property type="entry name" value="Serine_prot/Carboxylest_S33"/>
</dbReference>
<comment type="similarity">
    <text evidence="1">Belongs to the peptidase S33 family.</text>
</comment>
<feature type="domain" description="Peptidase S33 tripeptidyl aminopeptidase-like C-terminal" evidence="4">
    <location>
        <begin position="469"/>
        <end position="577"/>
    </location>
</feature>
<evidence type="ECO:0000313" key="5">
    <source>
        <dbReference type="EMBL" id="KAK0615578.1"/>
    </source>
</evidence>
<dbReference type="Proteomes" id="UP001174934">
    <property type="component" value="Unassembled WGS sequence"/>
</dbReference>
<dbReference type="Pfam" id="PF08386">
    <property type="entry name" value="Abhydrolase_4"/>
    <property type="match status" value="1"/>
</dbReference>
<feature type="region of interest" description="Disordered" evidence="3">
    <location>
        <begin position="1"/>
        <end position="27"/>
    </location>
</feature>
<dbReference type="AlphaFoldDB" id="A0AA40BVV4"/>
<dbReference type="EMBL" id="JAULSR010000006">
    <property type="protein sequence ID" value="KAK0615578.1"/>
    <property type="molecule type" value="Genomic_DNA"/>
</dbReference>
<dbReference type="InterPro" id="IPR029058">
    <property type="entry name" value="AB_hydrolase_fold"/>
</dbReference>
<dbReference type="GO" id="GO:0016787">
    <property type="term" value="F:hydrolase activity"/>
    <property type="evidence" value="ECO:0007669"/>
    <property type="project" value="UniProtKB-KW"/>
</dbReference>
<name>A0AA40BVV4_9PEZI</name>
<dbReference type="PANTHER" id="PTHR43248:SF25">
    <property type="entry name" value="AB HYDROLASE-1 DOMAIN-CONTAINING PROTEIN-RELATED"/>
    <property type="match status" value="1"/>
</dbReference>
<accession>A0AA40BVV4</accession>
<comment type="caution">
    <text evidence="5">The sequence shown here is derived from an EMBL/GenBank/DDBJ whole genome shotgun (WGS) entry which is preliminary data.</text>
</comment>
<reference evidence="5" key="1">
    <citation type="submission" date="2023-06" db="EMBL/GenBank/DDBJ databases">
        <title>Genome-scale phylogeny and comparative genomics of the fungal order Sordariales.</title>
        <authorList>
            <consortium name="Lawrence Berkeley National Laboratory"/>
            <person name="Hensen N."/>
            <person name="Bonometti L."/>
            <person name="Westerberg I."/>
            <person name="Brannstrom I.O."/>
            <person name="Guillou S."/>
            <person name="Cros-Aarteil S."/>
            <person name="Calhoun S."/>
            <person name="Haridas S."/>
            <person name="Kuo A."/>
            <person name="Mondo S."/>
            <person name="Pangilinan J."/>
            <person name="Riley R."/>
            <person name="LaButti K."/>
            <person name="Andreopoulos B."/>
            <person name="Lipzen A."/>
            <person name="Chen C."/>
            <person name="Yanf M."/>
            <person name="Daum C."/>
            <person name="Ng V."/>
            <person name="Clum A."/>
            <person name="Steindorff A."/>
            <person name="Ohm R."/>
            <person name="Martin F."/>
            <person name="Silar P."/>
            <person name="Natvig D."/>
            <person name="Lalanne C."/>
            <person name="Gautier V."/>
            <person name="Ament-velasquez S.L."/>
            <person name="Kruys A."/>
            <person name="Hutchinson M.I."/>
            <person name="Powell A.J."/>
            <person name="Barry K."/>
            <person name="Miller A.N."/>
            <person name="Grigoriev I.V."/>
            <person name="Debuchy R."/>
            <person name="Gladieux P."/>
            <person name="Thoren M.H."/>
            <person name="Johannesson H."/>
        </authorList>
    </citation>
    <scope>NUCLEOTIDE SEQUENCE</scope>
    <source>
        <strain evidence="5">SMH3391-2</strain>
    </source>
</reference>
<dbReference type="SUPFAM" id="SSF53474">
    <property type="entry name" value="alpha/beta-Hydrolases"/>
    <property type="match status" value="1"/>
</dbReference>
<keyword evidence="6" id="KW-1185">Reference proteome</keyword>
<proteinExistence type="inferred from homology"/>
<evidence type="ECO:0000256" key="2">
    <source>
        <dbReference type="ARBA" id="ARBA00022801"/>
    </source>
</evidence>
<protein>
    <submittedName>
        <fullName evidence="5">TAP-like protein-domain-containing protein</fullName>
    </submittedName>
</protein>
<keyword evidence="2" id="KW-0378">Hydrolase</keyword>
<dbReference type="InterPro" id="IPR013595">
    <property type="entry name" value="Pept_S33_TAP-like_C"/>
</dbReference>
<evidence type="ECO:0000256" key="3">
    <source>
        <dbReference type="SAM" id="MobiDB-lite"/>
    </source>
</evidence>
<organism evidence="5 6">
    <name type="scientific">Bombardia bombarda</name>
    <dbReference type="NCBI Taxonomy" id="252184"/>
    <lineage>
        <taxon>Eukaryota</taxon>
        <taxon>Fungi</taxon>
        <taxon>Dikarya</taxon>
        <taxon>Ascomycota</taxon>
        <taxon>Pezizomycotina</taxon>
        <taxon>Sordariomycetes</taxon>
        <taxon>Sordariomycetidae</taxon>
        <taxon>Sordariales</taxon>
        <taxon>Lasiosphaeriaceae</taxon>
        <taxon>Bombardia</taxon>
    </lineage>
</organism>
<gene>
    <name evidence="5" type="ORF">B0T17DRAFT_592353</name>
</gene>
<dbReference type="PANTHER" id="PTHR43248">
    <property type="entry name" value="2-SUCCINYL-6-HYDROXY-2,4-CYCLOHEXADIENE-1-CARBOXYLATE SYNTHASE"/>
    <property type="match status" value="1"/>
</dbReference>
<evidence type="ECO:0000259" key="4">
    <source>
        <dbReference type="Pfam" id="PF08386"/>
    </source>
</evidence>
<evidence type="ECO:0000313" key="6">
    <source>
        <dbReference type="Proteomes" id="UP001174934"/>
    </source>
</evidence>
<sequence length="658" mass="71338">MYERGTEADNQLTNNKKIKRNDQDQGPVDNIVLPWGGITPSENLEWHSCYTTENPSFLCARLTVPLDYGKANSSNVTKTAHVHVALLLLPAKRSNTSSLARSPMLINPGGPGGSGVSLALGEASSIQAIFGGDQPIIGFDPRGVAFTTPEADCWATPPACDGCTADAARGLNHRLEWDNMNSGIGSINSSDVALKYLDVGHRAVNQLCRQKNDQLGGNSNSILAHATTADTARDMLAIVDAWDKWVHTNETGSTSAKPRAAKGQLVYYGFSYGTYLGYTFASMFPDRVGRMILDGVIDADLYTSPVWSKSLVDTDKILARFYELCVQVGTECQLYRQGDTARDVRERLDGIMARLEANPVSFTHPDFFFPIVLRASVLKKLLFGVLYSPVAYFPTLALFMNNIYEGRYDTLGVLFQDMQTQCLAPGSPVDGSSTDAQRAIMCGDKVKPVNMTVPELYSSFEALAQTSQFADGWMEIMLQCNGWDIYAAASHNATTPRQSPSWSNDSNTQIQTAFPILFLSSTYDPVTPLYAAVKMSLRFKDAGLIEQKSVGHTASSAVSLCTAKAMREYVLDGKVPPSPAVNGEDYLGGNWTQCEADETPWRPFNGTATGLASLGDGSTSSSAGNVELLKAFKRVQTSLAAFPRWGTAPVGSGPMLRM</sequence>
<dbReference type="Gene3D" id="3.40.50.1820">
    <property type="entry name" value="alpha/beta hydrolase"/>
    <property type="match status" value="1"/>
</dbReference>